<dbReference type="AlphaFoldDB" id="A0A1I6R4L6"/>
<dbReference type="RefSeq" id="WP_090226724.1">
    <property type="nucleotide sequence ID" value="NZ_FOZP01000005.1"/>
</dbReference>
<reference evidence="3" key="1">
    <citation type="submission" date="2016-10" db="EMBL/GenBank/DDBJ databases">
        <authorList>
            <person name="Varghese N."/>
            <person name="Submissions S."/>
        </authorList>
    </citation>
    <scope>NUCLEOTIDE SEQUENCE [LARGE SCALE GENOMIC DNA]</scope>
    <source>
        <strain evidence="3">DSM 24450</strain>
    </source>
</reference>
<accession>A0A1I6R4L6</accession>
<evidence type="ECO:0000256" key="1">
    <source>
        <dbReference type="SAM" id="Coils"/>
    </source>
</evidence>
<feature type="coiled-coil region" evidence="1">
    <location>
        <begin position="47"/>
        <end position="98"/>
    </location>
</feature>
<evidence type="ECO:0000313" key="2">
    <source>
        <dbReference type="EMBL" id="SFS59711.1"/>
    </source>
</evidence>
<proteinExistence type="predicted"/>
<gene>
    <name evidence="2" type="ORF">SAMN04488006_2206</name>
</gene>
<organism evidence="2 3">
    <name type="scientific">Lutibacter maritimus</name>
    <dbReference type="NCBI Taxonomy" id="593133"/>
    <lineage>
        <taxon>Bacteria</taxon>
        <taxon>Pseudomonadati</taxon>
        <taxon>Bacteroidota</taxon>
        <taxon>Flavobacteriia</taxon>
        <taxon>Flavobacteriales</taxon>
        <taxon>Flavobacteriaceae</taxon>
        <taxon>Lutibacter</taxon>
    </lineage>
</organism>
<dbReference type="OrthoDB" id="1346349at2"/>
<keyword evidence="1" id="KW-0175">Coiled coil</keyword>
<sequence length="220" mass="25532">MKNLNQIIVGILGCTLILASCSDEKTKAEQMSDNFVKYVDSVSSVQKENAIENWNEIESEYEEAKQNANREINQLDDRMEFEEKINTANAKYEQFKSDVLAEKEKLDYESQKNRVRVALLGSNYVEDDMKFEWINKDNILSVYENFVNTVEENKDSYSREDWDEIKLIYEAIDSRKNTVENEGLTSEDNRKIAGLKLKFAPMYTVNRMGAKSEENAEAKQ</sequence>
<dbReference type="EMBL" id="FOZP01000005">
    <property type="protein sequence ID" value="SFS59711.1"/>
    <property type="molecule type" value="Genomic_DNA"/>
</dbReference>
<evidence type="ECO:0000313" key="3">
    <source>
        <dbReference type="Proteomes" id="UP000199312"/>
    </source>
</evidence>
<name>A0A1I6R4L6_9FLAO</name>
<protein>
    <submittedName>
        <fullName evidence="2">Uncharacterized protein</fullName>
    </submittedName>
</protein>
<dbReference type="Proteomes" id="UP000199312">
    <property type="component" value="Unassembled WGS sequence"/>
</dbReference>
<dbReference type="PROSITE" id="PS51257">
    <property type="entry name" value="PROKAR_LIPOPROTEIN"/>
    <property type="match status" value="1"/>
</dbReference>
<keyword evidence="3" id="KW-1185">Reference proteome</keyword>
<dbReference type="STRING" id="593133.SAMN04488006_2206"/>